<keyword evidence="1" id="KW-0479">Metal-binding</keyword>
<evidence type="ECO:0000256" key="3">
    <source>
        <dbReference type="ARBA" id="ARBA00023015"/>
    </source>
</evidence>
<dbReference type="SUPFAM" id="SSF57701">
    <property type="entry name" value="Zn2/Cys6 DNA-binding domain"/>
    <property type="match status" value="1"/>
</dbReference>
<dbReference type="Gene3D" id="4.10.240.10">
    <property type="entry name" value="Zn(2)-C6 fungal-type DNA-binding domain"/>
    <property type="match status" value="1"/>
</dbReference>
<dbReference type="CDD" id="cd00067">
    <property type="entry name" value="GAL4"/>
    <property type="match status" value="1"/>
</dbReference>
<sequence length="336" mass="38261">MAVLRAPPPRRKACERCMKGKRRCDLQRPSCGRCRDGSWSCTYSPPDAGKLDSPNTTKSAPAPLVDKAEVKFEPVTYPPQDFAQEVRLPPQRLTYCATKLQESTVEMAKGVETFFIKPMSSRTQLPRPLQDAFVACSLHLSTTDSNSHFVRHVLLETYSAYLSAEEDLDFEAELAKVQAAVLLHIPLLFDGDIRYRSLAESYIDTLREKVLHLQRRDAAEMPEHIRSSRYARWLFMESVRRTIITSTFVECIYVNLRDGVSNTVPFLAMLPLTVAGRLWRANSEEEWERLSKVVPLTILPYGEALGWWRDEALQHSLDTLQHLLYVACKGFTDAHA</sequence>
<keyword evidence="3" id="KW-0805">Transcription regulation</keyword>
<dbReference type="GeneID" id="89928560"/>
<dbReference type="PANTHER" id="PTHR47660">
    <property type="entry name" value="TRANSCRIPTION FACTOR WITH C2H2 AND ZN(2)-CYS(6) DNA BINDING DOMAIN (EUROFUNG)-RELATED-RELATED"/>
    <property type="match status" value="1"/>
</dbReference>
<dbReference type="PANTHER" id="PTHR47660:SF3">
    <property type="entry name" value="FINGER DOMAIN PROTEIN, PUTATIVE (AFU_ORTHOLOGUE AFUA_4G03310)-RELATED"/>
    <property type="match status" value="1"/>
</dbReference>
<evidence type="ECO:0000259" key="6">
    <source>
        <dbReference type="PROSITE" id="PS50048"/>
    </source>
</evidence>
<dbReference type="Proteomes" id="UP001337655">
    <property type="component" value="Unassembled WGS sequence"/>
</dbReference>
<keyword evidence="4" id="KW-0804">Transcription</keyword>
<evidence type="ECO:0000256" key="5">
    <source>
        <dbReference type="ARBA" id="ARBA00023242"/>
    </source>
</evidence>
<gene>
    <name evidence="7" type="ORF">LTR77_007224</name>
</gene>
<dbReference type="SMART" id="SM00066">
    <property type="entry name" value="GAL4"/>
    <property type="match status" value="1"/>
</dbReference>
<name>A0AAV9P829_9PEZI</name>
<dbReference type="RefSeq" id="XP_064657231.1">
    <property type="nucleotide sequence ID" value="XM_064804461.1"/>
</dbReference>
<dbReference type="GO" id="GO:0000981">
    <property type="term" value="F:DNA-binding transcription factor activity, RNA polymerase II-specific"/>
    <property type="evidence" value="ECO:0007669"/>
    <property type="project" value="InterPro"/>
</dbReference>
<comment type="caution">
    <text evidence="7">The sequence shown here is derived from an EMBL/GenBank/DDBJ whole genome shotgun (WGS) entry which is preliminary data.</text>
</comment>
<proteinExistence type="predicted"/>
<keyword evidence="8" id="KW-1185">Reference proteome</keyword>
<dbReference type="InterPro" id="IPR001138">
    <property type="entry name" value="Zn2Cys6_DnaBD"/>
</dbReference>
<dbReference type="InterPro" id="IPR036864">
    <property type="entry name" value="Zn2-C6_fun-type_DNA-bd_sf"/>
</dbReference>
<evidence type="ECO:0000256" key="2">
    <source>
        <dbReference type="ARBA" id="ARBA00022833"/>
    </source>
</evidence>
<dbReference type="PROSITE" id="PS50048">
    <property type="entry name" value="ZN2_CY6_FUNGAL_2"/>
    <property type="match status" value="1"/>
</dbReference>
<keyword evidence="2" id="KW-0862">Zinc</keyword>
<evidence type="ECO:0000256" key="4">
    <source>
        <dbReference type="ARBA" id="ARBA00023163"/>
    </source>
</evidence>
<dbReference type="GO" id="GO:0008270">
    <property type="term" value="F:zinc ion binding"/>
    <property type="evidence" value="ECO:0007669"/>
    <property type="project" value="InterPro"/>
</dbReference>
<reference evidence="7 8" key="1">
    <citation type="submission" date="2023-08" db="EMBL/GenBank/DDBJ databases">
        <title>Black Yeasts Isolated from many extreme environments.</title>
        <authorList>
            <person name="Coleine C."/>
            <person name="Stajich J.E."/>
            <person name="Selbmann L."/>
        </authorList>
    </citation>
    <scope>NUCLEOTIDE SEQUENCE [LARGE SCALE GENOMIC DNA]</scope>
    <source>
        <strain evidence="7 8">CCFEE 5935</strain>
    </source>
</reference>
<accession>A0AAV9P829</accession>
<dbReference type="EMBL" id="JAVRRT010000011">
    <property type="protein sequence ID" value="KAK5167525.1"/>
    <property type="molecule type" value="Genomic_DNA"/>
</dbReference>
<evidence type="ECO:0000313" key="8">
    <source>
        <dbReference type="Proteomes" id="UP001337655"/>
    </source>
</evidence>
<dbReference type="AlphaFoldDB" id="A0AAV9P829"/>
<organism evidence="7 8">
    <name type="scientific">Saxophila tyrrhenica</name>
    <dbReference type="NCBI Taxonomy" id="1690608"/>
    <lineage>
        <taxon>Eukaryota</taxon>
        <taxon>Fungi</taxon>
        <taxon>Dikarya</taxon>
        <taxon>Ascomycota</taxon>
        <taxon>Pezizomycotina</taxon>
        <taxon>Dothideomycetes</taxon>
        <taxon>Dothideomycetidae</taxon>
        <taxon>Mycosphaerellales</taxon>
        <taxon>Extremaceae</taxon>
        <taxon>Saxophila</taxon>
    </lineage>
</organism>
<dbReference type="Pfam" id="PF00172">
    <property type="entry name" value="Zn_clus"/>
    <property type="match status" value="1"/>
</dbReference>
<evidence type="ECO:0000256" key="1">
    <source>
        <dbReference type="ARBA" id="ARBA00022723"/>
    </source>
</evidence>
<evidence type="ECO:0000313" key="7">
    <source>
        <dbReference type="EMBL" id="KAK5167525.1"/>
    </source>
</evidence>
<protein>
    <recommendedName>
        <fullName evidence="6">Zn(2)-C6 fungal-type domain-containing protein</fullName>
    </recommendedName>
</protein>
<feature type="domain" description="Zn(2)-C6 fungal-type" evidence="6">
    <location>
        <begin position="13"/>
        <end position="43"/>
    </location>
</feature>
<keyword evidence="5" id="KW-0539">Nucleus</keyword>